<evidence type="ECO:0000256" key="4">
    <source>
        <dbReference type="ARBA" id="ARBA00022801"/>
    </source>
</evidence>
<sequence>MEIVKASAGSGKTFTLARKYIALLFSKNDRYAYRHILAVTFTNKATDEMKTRIMKELFILATEPEKSGYIKYFIPDYDNKGRPVGIDEKDVIKELPGKPGQKITLESLADSAKDMLCNILHDYSAFGVSTIDRFFQQTLKSFSREIGQFASYRVELDKDSLVSESVDRVLDAITEKDSALLKWLTDSVMEQIEHAGKYSLESSLVPMARRLKSDEHRSLVEKSGIDEDQAYSKENLSRIRSSCLRTIRKFEDDVKDAAGRVLSLLDEAGVGPEKFYRGFMSVLSGYHVPAPGKPVEAPTESFMSRASDPEQWFPKAKAGAFLNLVCPLICRPLEEFCSLFGFRFREYRTAMVLRDQLYALGVASDLYREFNALMKEKNVLSIDDSNSILKDIIDGSDAPFVYEKTGVRYENFLLDEFQDTSRIQWDNFRPLIANSEAQGFGNLIVGDVKQSIYRWRGSDWNLLDSEVREGFIRTEEHTLDVNYRSFRNIVAFNNGFFPVAAAFLDRQYGEASDRSISAIYADVRQKMPPVPKGEGEVRITFCDARVEPDKVLDTVKMLRERGIDYGEMAVLVRNNDSGAVIAAYLIANNVPVITDDSLAVKSSVTIRRLCSLLSYADNPADTVNGYLASSFDIEMPSGSRSLVDLCESLLRELRDADRELFDREILYIQSFMDEVQDYVAAEGNSLHDFLVYWADAKPSVSSPDAGNSLRIMTIHKSKGLDFNYVIFPYVESVNLYKAGKHWCRPDLEGTSLDEASDGIYDVMLSSKSLQTFFEKDYRQELKMQYVDNINTVYVAFTRAVKGMYLIAECPSESFMRNMPDSVSNFSQLLYLFARNVSGAPETAAQYLEVPGFRDAEEDAMPPFPRFEESSEDDGTLVFSAGGITRDEACSRRKGTDSVMALESGYPSWPLNPRQSEDGTPVKARLVFSRDSSDFFAEDGSTGYGASDRLRGIVLHEILSRVERPSDLKTAVEASVLAGDMDDKESVSAFSMLEKRIASAFGRGWFPDGHSGALVRKEIDIIDDDGSIFRPDRVIEYPDGRVVIVDYKFGRRDAASDRRYLRQVEGYASVYRKMGYRDIQAAVWYVPDDEVLYSDAFGQSAWTGEIR</sequence>
<dbReference type="AlphaFoldDB" id="A0A9D9NR15"/>
<evidence type="ECO:0000259" key="16">
    <source>
        <dbReference type="PROSITE" id="PS51217"/>
    </source>
</evidence>
<protein>
    <recommendedName>
        <fullName evidence="12">DNA 3'-5' helicase</fullName>
        <ecNumber evidence="12">5.6.2.4</ecNumber>
    </recommendedName>
</protein>
<dbReference type="Gene3D" id="3.40.50.300">
    <property type="entry name" value="P-loop containing nucleotide triphosphate hydrolases"/>
    <property type="match status" value="3"/>
</dbReference>
<dbReference type="InterPro" id="IPR000212">
    <property type="entry name" value="DNA_helicase_UvrD/REP"/>
</dbReference>
<evidence type="ECO:0000313" key="18">
    <source>
        <dbReference type="Proteomes" id="UP000823750"/>
    </source>
</evidence>
<reference evidence="17" key="2">
    <citation type="journal article" date="2021" name="PeerJ">
        <title>Extensive microbial diversity within the chicken gut microbiome revealed by metagenomics and culture.</title>
        <authorList>
            <person name="Gilroy R."/>
            <person name="Ravi A."/>
            <person name="Getino M."/>
            <person name="Pursley I."/>
            <person name="Horton D.L."/>
            <person name="Alikhan N.F."/>
            <person name="Baker D."/>
            <person name="Gharbi K."/>
            <person name="Hall N."/>
            <person name="Watson M."/>
            <person name="Adriaenssens E.M."/>
            <person name="Foster-Nyarko E."/>
            <person name="Jarju S."/>
            <person name="Secka A."/>
            <person name="Antonio M."/>
            <person name="Oren A."/>
            <person name="Chaudhuri R.R."/>
            <person name="La Ragione R."/>
            <person name="Hildebrand F."/>
            <person name="Pallen M.J."/>
        </authorList>
    </citation>
    <scope>NUCLEOTIDE SEQUENCE</scope>
    <source>
        <strain evidence="17">B2-16538</strain>
    </source>
</reference>
<dbReference type="Pfam" id="PF13361">
    <property type="entry name" value="UvrD_C"/>
    <property type="match status" value="2"/>
</dbReference>
<dbReference type="PROSITE" id="PS51217">
    <property type="entry name" value="UVRD_HELICASE_CTER"/>
    <property type="match status" value="1"/>
</dbReference>
<dbReference type="PANTHER" id="PTHR11070">
    <property type="entry name" value="UVRD / RECB / PCRA DNA HELICASE FAMILY MEMBER"/>
    <property type="match status" value="1"/>
</dbReference>
<dbReference type="Pfam" id="PF12705">
    <property type="entry name" value="PDDEXK_1"/>
    <property type="match status" value="1"/>
</dbReference>
<keyword evidence="3" id="KW-0227">DNA damage</keyword>
<keyword evidence="1" id="KW-0540">Nuclease</keyword>
<evidence type="ECO:0000256" key="11">
    <source>
        <dbReference type="ARBA" id="ARBA00034617"/>
    </source>
</evidence>
<proteinExistence type="predicted"/>
<comment type="caution">
    <text evidence="17">The sequence shown here is derived from an EMBL/GenBank/DDBJ whole genome shotgun (WGS) entry which is preliminary data.</text>
</comment>
<evidence type="ECO:0000256" key="2">
    <source>
        <dbReference type="ARBA" id="ARBA00022741"/>
    </source>
</evidence>
<dbReference type="GO" id="GO:0003677">
    <property type="term" value="F:DNA binding"/>
    <property type="evidence" value="ECO:0007669"/>
    <property type="project" value="UniProtKB-KW"/>
</dbReference>
<feature type="domain" description="UvrD-like helicase C-terminal" evidence="16">
    <location>
        <begin position="506"/>
        <end position="719"/>
    </location>
</feature>
<keyword evidence="10" id="KW-0413">Isomerase</keyword>
<feature type="binding site" evidence="14">
    <location>
        <begin position="6"/>
        <end position="13"/>
    </location>
    <ligand>
        <name>ATP</name>
        <dbReference type="ChEBI" id="CHEBI:30616"/>
    </ligand>
</feature>
<evidence type="ECO:0000256" key="7">
    <source>
        <dbReference type="ARBA" id="ARBA00022840"/>
    </source>
</evidence>
<evidence type="ECO:0000256" key="10">
    <source>
        <dbReference type="ARBA" id="ARBA00023235"/>
    </source>
</evidence>
<dbReference type="Proteomes" id="UP000823750">
    <property type="component" value="Unassembled WGS sequence"/>
</dbReference>
<evidence type="ECO:0000256" key="6">
    <source>
        <dbReference type="ARBA" id="ARBA00022839"/>
    </source>
</evidence>
<gene>
    <name evidence="17" type="ORF">IAB78_00220</name>
</gene>
<dbReference type="SUPFAM" id="SSF52540">
    <property type="entry name" value="P-loop containing nucleoside triphosphate hydrolases"/>
    <property type="match status" value="1"/>
</dbReference>
<evidence type="ECO:0000256" key="3">
    <source>
        <dbReference type="ARBA" id="ARBA00022763"/>
    </source>
</evidence>
<dbReference type="GO" id="GO:0000725">
    <property type="term" value="P:recombinational repair"/>
    <property type="evidence" value="ECO:0007669"/>
    <property type="project" value="TreeGrafter"/>
</dbReference>
<evidence type="ECO:0000256" key="14">
    <source>
        <dbReference type="PROSITE-ProRule" id="PRU00560"/>
    </source>
</evidence>
<dbReference type="InterPro" id="IPR027417">
    <property type="entry name" value="P-loop_NTPase"/>
</dbReference>
<evidence type="ECO:0000256" key="12">
    <source>
        <dbReference type="ARBA" id="ARBA00034808"/>
    </source>
</evidence>
<dbReference type="GO" id="GO:0043138">
    <property type="term" value="F:3'-5' DNA helicase activity"/>
    <property type="evidence" value="ECO:0007669"/>
    <property type="project" value="UniProtKB-EC"/>
</dbReference>
<dbReference type="EC" id="5.6.2.4" evidence="12"/>
<dbReference type="Gene3D" id="1.10.3170.10">
    <property type="entry name" value="Recbcd, chain B, domain 2"/>
    <property type="match status" value="1"/>
</dbReference>
<evidence type="ECO:0000313" key="17">
    <source>
        <dbReference type="EMBL" id="MBO8484836.1"/>
    </source>
</evidence>
<comment type="catalytic activity">
    <reaction evidence="13">
        <text>ATP + H2O = ADP + phosphate + H(+)</text>
        <dbReference type="Rhea" id="RHEA:13065"/>
        <dbReference type="ChEBI" id="CHEBI:15377"/>
        <dbReference type="ChEBI" id="CHEBI:15378"/>
        <dbReference type="ChEBI" id="CHEBI:30616"/>
        <dbReference type="ChEBI" id="CHEBI:43474"/>
        <dbReference type="ChEBI" id="CHEBI:456216"/>
        <dbReference type="EC" id="5.6.2.4"/>
    </reaction>
</comment>
<keyword evidence="6" id="KW-0269">Exonuclease</keyword>
<dbReference type="InterPro" id="IPR038726">
    <property type="entry name" value="PDDEXK_AddAB-type"/>
</dbReference>
<evidence type="ECO:0000256" key="8">
    <source>
        <dbReference type="ARBA" id="ARBA00023125"/>
    </source>
</evidence>
<keyword evidence="2 14" id="KW-0547">Nucleotide-binding</keyword>
<comment type="catalytic activity">
    <reaction evidence="11">
        <text>Couples ATP hydrolysis with the unwinding of duplex DNA by translocating in the 3'-5' direction.</text>
        <dbReference type="EC" id="5.6.2.4"/>
    </reaction>
</comment>
<name>A0A9D9NR15_9BACT</name>
<evidence type="ECO:0000256" key="9">
    <source>
        <dbReference type="ARBA" id="ARBA00023204"/>
    </source>
</evidence>
<keyword evidence="7 14" id="KW-0067">ATP-binding</keyword>
<keyword evidence="8" id="KW-0238">DNA-binding</keyword>
<evidence type="ECO:0000259" key="15">
    <source>
        <dbReference type="PROSITE" id="PS51198"/>
    </source>
</evidence>
<evidence type="ECO:0000256" key="13">
    <source>
        <dbReference type="ARBA" id="ARBA00048988"/>
    </source>
</evidence>
<keyword evidence="9" id="KW-0234">DNA repair</keyword>
<dbReference type="GO" id="GO:0004527">
    <property type="term" value="F:exonuclease activity"/>
    <property type="evidence" value="ECO:0007669"/>
    <property type="project" value="UniProtKB-KW"/>
</dbReference>
<evidence type="ECO:0000256" key="5">
    <source>
        <dbReference type="ARBA" id="ARBA00022806"/>
    </source>
</evidence>
<dbReference type="EMBL" id="JADILX010000004">
    <property type="protein sequence ID" value="MBO8484836.1"/>
    <property type="molecule type" value="Genomic_DNA"/>
</dbReference>
<feature type="domain" description="UvrD-like helicase ATP-binding" evidence="15">
    <location>
        <begin position="1"/>
        <end position="486"/>
    </location>
</feature>
<organism evidence="17 18">
    <name type="scientific">Candidatus Cryptobacteroides excrementavium</name>
    <dbReference type="NCBI Taxonomy" id="2840759"/>
    <lineage>
        <taxon>Bacteria</taxon>
        <taxon>Pseudomonadati</taxon>
        <taxon>Bacteroidota</taxon>
        <taxon>Bacteroidia</taxon>
        <taxon>Bacteroidales</taxon>
        <taxon>Candidatus Cryptobacteroides</taxon>
    </lineage>
</organism>
<dbReference type="InterPro" id="IPR014017">
    <property type="entry name" value="DNA_helicase_UvrD-like_C"/>
</dbReference>
<reference evidence="17" key="1">
    <citation type="submission" date="2020-10" db="EMBL/GenBank/DDBJ databases">
        <authorList>
            <person name="Gilroy R."/>
        </authorList>
    </citation>
    <scope>NUCLEOTIDE SEQUENCE</scope>
    <source>
        <strain evidence="17">B2-16538</strain>
    </source>
</reference>
<dbReference type="PANTHER" id="PTHR11070:SF67">
    <property type="entry name" value="DNA 3'-5' HELICASE"/>
    <property type="match status" value="1"/>
</dbReference>
<dbReference type="InterPro" id="IPR014016">
    <property type="entry name" value="UvrD-like_ATP-bd"/>
</dbReference>
<dbReference type="GO" id="GO:0005829">
    <property type="term" value="C:cytosol"/>
    <property type="evidence" value="ECO:0007669"/>
    <property type="project" value="TreeGrafter"/>
</dbReference>
<accession>A0A9D9NR15</accession>
<keyword evidence="4 14" id="KW-0378">Hydrolase</keyword>
<dbReference type="InterPro" id="IPR011604">
    <property type="entry name" value="PDDEXK-like_dom_sf"/>
</dbReference>
<dbReference type="Pfam" id="PF00580">
    <property type="entry name" value="UvrD-helicase"/>
    <property type="match status" value="2"/>
</dbReference>
<evidence type="ECO:0000256" key="1">
    <source>
        <dbReference type="ARBA" id="ARBA00022722"/>
    </source>
</evidence>
<keyword evidence="5 14" id="KW-0347">Helicase</keyword>
<dbReference type="GO" id="GO:0005524">
    <property type="term" value="F:ATP binding"/>
    <property type="evidence" value="ECO:0007669"/>
    <property type="project" value="UniProtKB-UniRule"/>
</dbReference>
<dbReference type="Gene3D" id="3.90.320.10">
    <property type="match status" value="1"/>
</dbReference>
<dbReference type="PROSITE" id="PS51198">
    <property type="entry name" value="UVRD_HELICASE_ATP_BIND"/>
    <property type="match status" value="1"/>
</dbReference>